<evidence type="ECO:0000256" key="3">
    <source>
        <dbReference type="ARBA" id="ARBA00023163"/>
    </source>
</evidence>
<evidence type="ECO:0000256" key="1">
    <source>
        <dbReference type="ARBA" id="ARBA00023015"/>
    </source>
</evidence>
<dbReference type="GO" id="GO:0045892">
    <property type="term" value="P:negative regulation of DNA-templated transcription"/>
    <property type="evidence" value="ECO:0007669"/>
    <property type="project" value="InterPro"/>
</dbReference>
<dbReference type="InterPro" id="IPR009057">
    <property type="entry name" value="Homeodomain-like_sf"/>
</dbReference>
<dbReference type="GO" id="GO:0000976">
    <property type="term" value="F:transcription cis-regulatory region binding"/>
    <property type="evidence" value="ECO:0007669"/>
    <property type="project" value="TreeGrafter"/>
</dbReference>
<name>B5I8Y5_STRX2</name>
<dbReference type="SUPFAM" id="SSF48498">
    <property type="entry name" value="Tetracyclin repressor-like, C-terminal domain"/>
    <property type="match status" value="1"/>
</dbReference>
<dbReference type="GO" id="GO:0003700">
    <property type="term" value="F:DNA-binding transcription factor activity"/>
    <property type="evidence" value="ECO:0007669"/>
    <property type="project" value="TreeGrafter"/>
</dbReference>
<keyword evidence="7" id="KW-1185">Reference proteome</keyword>
<dbReference type="InterPro" id="IPR001647">
    <property type="entry name" value="HTH_TetR"/>
</dbReference>
<dbReference type="Gene3D" id="1.10.357.10">
    <property type="entry name" value="Tetracycline Repressor, domain 2"/>
    <property type="match status" value="1"/>
</dbReference>
<organism evidence="6 7">
    <name type="scientific">Streptomyces sviceus (strain ATCC 29083 / DSM 924 / JCM 4929 / NBRC 13980 / NCIMB 11184 / NRRL 5439 / UC 5370)</name>
    <dbReference type="NCBI Taxonomy" id="463191"/>
    <lineage>
        <taxon>Bacteria</taxon>
        <taxon>Bacillati</taxon>
        <taxon>Actinomycetota</taxon>
        <taxon>Actinomycetes</taxon>
        <taxon>Kitasatosporales</taxon>
        <taxon>Streptomycetaceae</taxon>
        <taxon>Streptomyces</taxon>
    </lineage>
</organism>
<protein>
    <submittedName>
        <fullName evidence="6">Transcriptional regulator</fullName>
    </submittedName>
</protein>
<dbReference type="EMBL" id="CM000951">
    <property type="protein sequence ID" value="EDY61540.1"/>
    <property type="molecule type" value="Genomic_DNA"/>
</dbReference>
<dbReference type="PANTHER" id="PTHR30055:SF151">
    <property type="entry name" value="TRANSCRIPTIONAL REGULATORY PROTEIN"/>
    <property type="match status" value="1"/>
</dbReference>
<evidence type="ECO:0000313" key="6">
    <source>
        <dbReference type="EMBL" id="EDY61540.1"/>
    </source>
</evidence>
<dbReference type="InterPro" id="IPR036271">
    <property type="entry name" value="Tet_transcr_reg_TetR-rel_C_sf"/>
</dbReference>
<dbReference type="Proteomes" id="UP000002785">
    <property type="component" value="Chromosome"/>
</dbReference>
<sequence length="183" mass="20192">MPVTRTTPPGRQPLARTRILDATWALAAERGLAAVTMRAVAERLGVTPMALYRHIGDKQGLLDGLVERLLGEIPLPDPELPWPDRLEQLAQGMRAVARAHPDLFPLLFERSATTEAARRPRDAAYSALREAGLKEADVERAERMLSTFILGFACSEAAGRFAHVDADTEFTYATEALRRVFVS</sequence>
<reference evidence="6" key="1">
    <citation type="submission" date="2009-10" db="EMBL/GenBank/DDBJ databases">
        <title>The genome sequence of Streptomyces sviceus strain ATCC 29083.</title>
        <authorList>
            <consortium name="The Broad Institute Genome Sequencing Platform"/>
            <consortium name="Broad Institute Microbial Sequencing Center"/>
            <person name="Fischbach M."/>
            <person name="Godfrey P."/>
            <person name="Ward D."/>
            <person name="Young S."/>
            <person name="Zeng Q."/>
            <person name="Koehrsen M."/>
            <person name="Alvarado L."/>
            <person name="Berlin A.M."/>
            <person name="Bochicchio J."/>
            <person name="Borenstein D."/>
            <person name="Chapman S.B."/>
            <person name="Chen Z."/>
            <person name="Engels R."/>
            <person name="Freedman E."/>
            <person name="Gellesch M."/>
            <person name="Goldberg J."/>
            <person name="Griggs A."/>
            <person name="Gujja S."/>
            <person name="Heilman E.R."/>
            <person name="Heiman D.I."/>
            <person name="Hepburn T.A."/>
            <person name="Howarth C."/>
            <person name="Jen D."/>
            <person name="Larson L."/>
            <person name="Lewis B."/>
            <person name="Mehta T."/>
            <person name="Park D."/>
            <person name="Pearson M."/>
            <person name="Richards J."/>
            <person name="Roberts A."/>
            <person name="Saif S."/>
            <person name="Shea T.D."/>
            <person name="Shenoy N."/>
            <person name="Sisk P."/>
            <person name="Stolte C."/>
            <person name="Sykes S.N."/>
            <person name="Thomson T."/>
            <person name="Walk T."/>
            <person name="White J."/>
            <person name="Yandava C."/>
            <person name="Straight P."/>
            <person name="Clardy J."/>
            <person name="Hung D."/>
            <person name="Kolter R."/>
            <person name="Mekalanos J."/>
            <person name="Walker S."/>
            <person name="Walsh C.T."/>
            <person name="Wieland-Brown L.C."/>
            <person name="Haas B."/>
            <person name="Nusbaum C."/>
            <person name="Birren B."/>
        </authorList>
    </citation>
    <scope>NUCLEOTIDE SEQUENCE [LARGE SCALE GENOMIC DNA]</scope>
    <source>
        <strain evidence="6">ATCC 29083</strain>
    </source>
</reference>
<dbReference type="PANTHER" id="PTHR30055">
    <property type="entry name" value="HTH-TYPE TRANSCRIPTIONAL REGULATOR RUTR"/>
    <property type="match status" value="1"/>
</dbReference>
<dbReference type="PROSITE" id="PS50977">
    <property type="entry name" value="HTH_TETR_2"/>
    <property type="match status" value="1"/>
</dbReference>
<dbReference type="InterPro" id="IPR004111">
    <property type="entry name" value="Repressor_TetR_C"/>
</dbReference>
<feature type="domain" description="HTH tetR-type" evidence="5">
    <location>
        <begin position="13"/>
        <end position="73"/>
    </location>
</feature>
<dbReference type="Pfam" id="PF00440">
    <property type="entry name" value="TetR_N"/>
    <property type="match status" value="1"/>
</dbReference>
<dbReference type="PRINTS" id="PR00455">
    <property type="entry name" value="HTHTETR"/>
</dbReference>
<accession>B5I8Y5</accession>
<feature type="DNA-binding region" description="H-T-H motif" evidence="4">
    <location>
        <begin position="36"/>
        <end position="55"/>
    </location>
</feature>
<keyword evidence="3" id="KW-0804">Transcription</keyword>
<gene>
    <name evidence="6" type="ORF">SSEG_08120</name>
</gene>
<keyword evidence="1" id="KW-0805">Transcription regulation</keyword>
<dbReference type="Pfam" id="PF02909">
    <property type="entry name" value="TetR_C_1"/>
    <property type="match status" value="1"/>
</dbReference>
<dbReference type="InterPro" id="IPR050109">
    <property type="entry name" value="HTH-type_TetR-like_transc_reg"/>
</dbReference>
<dbReference type="RefSeq" id="WP_007379337.1">
    <property type="nucleotide sequence ID" value="NZ_CM000951.1"/>
</dbReference>
<dbReference type="eggNOG" id="COG1309">
    <property type="taxonomic scope" value="Bacteria"/>
</dbReference>
<evidence type="ECO:0000256" key="2">
    <source>
        <dbReference type="ARBA" id="ARBA00023125"/>
    </source>
</evidence>
<evidence type="ECO:0000259" key="5">
    <source>
        <dbReference type="PROSITE" id="PS50977"/>
    </source>
</evidence>
<dbReference type="AlphaFoldDB" id="B5I8Y5"/>
<evidence type="ECO:0000256" key="4">
    <source>
        <dbReference type="PROSITE-ProRule" id="PRU00335"/>
    </source>
</evidence>
<keyword evidence="2 4" id="KW-0238">DNA-binding</keyword>
<evidence type="ECO:0000313" key="7">
    <source>
        <dbReference type="Proteomes" id="UP000002785"/>
    </source>
</evidence>
<dbReference type="HOGENOM" id="CLU_069543_3_2_11"/>
<dbReference type="SUPFAM" id="SSF46689">
    <property type="entry name" value="Homeodomain-like"/>
    <property type="match status" value="1"/>
</dbReference>
<proteinExistence type="predicted"/>